<dbReference type="Gene3D" id="3.40.50.150">
    <property type="entry name" value="Vaccinia Virus protein VP39"/>
    <property type="match status" value="1"/>
</dbReference>
<dbReference type="GO" id="GO:0008168">
    <property type="term" value="F:methyltransferase activity"/>
    <property type="evidence" value="ECO:0007669"/>
    <property type="project" value="InterPro"/>
</dbReference>
<dbReference type="AlphaFoldDB" id="A0A8S9K9P7"/>
<dbReference type="SUPFAM" id="SSF53335">
    <property type="entry name" value="S-adenosyl-L-methionine-dependent methyltransferases"/>
    <property type="match status" value="1"/>
</dbReference>
<dbReference type="InterPro" id="IPR005299">
    <property type="entry name" value="MeTrfase_7"/>
</dbReference>
<name>A0A8S9K9P7_BRACR</name>
<dbReference type="Pfam" id="PF03492">
    <property type="entry name" value="Methyltransf_7"/>
    <property type="match status" value="1"/>
</dbReference>
<gene>
    <name evidence="1" type="ORF">F2Q70_00040686</name>
</gene>
<dbReference type="InterPro" id="IPR029063">
    <property type="entry name" value="SAM-dependent_MTases_sf"/>
</dbReference>
<sequence>MCQNVPEIECGLNDLTENDFNTTFKLVPSFLDKQAKEKCFVSGVPGSFYSRLFPSKSLHFVHSSFSVHWLSKFPDGMRTTLKAFILIIHALQMSSRVIQISSRMIFRCSLKCVQKRPCPPNVFKS</sequence>
<accession>A0A8S9K9P7</accession>
<evidence type="ECO:0000313" key="1">
    <source>
        <dbReference type="EMBL" id="KAF2590849.1"/>
    </source>
</evidence>
<dbReference type="PANTHER" id="PTHR31009">
    <property type="entry name" value="S-ADENOSYL-L-METHIONINE:CARBOXYL METHYLTRANSFERASE FAMILY PROTEIN"/>
    <property type="match status" value="1"/>
</dbReference>
<proteinExistence type="predicted"/>
<comment type="caution">
    <text evidence="1">The sequence shown here is derived from an EMBL/GenBank/DDBJ whole genome shotgun (WGS) entry which is preliminary data.</text>
</comment>
<protein>
    <submittedName>
        <fullName evidence="1">Uncharacterized protein</fullName>
    </submittedName>
</protein>
<reference evidence="1" key="1">
    <citation type="submission" date="2019-12" db="EMBL/GenBank/DDBJ databases">
        <title>Genome sequencing and annotation of Brassica cretica.</title>
        <authorList>
            <person name="Studholme D.J."/>
            <person name="Sarris P.F."/>
        </authorList>
    </citation>
    <scope>NUCLEOTIDE SEQUENCE</scope>
    <source>
        <strain evidence="1">PFS-102/07</strain>
        <tissue evidence="1">Leaf</tissue>
    </source>
</reference>
<dbReference type="EMBL" id="QGKY02000190">
    <property type="protein sequence ID" value="KAF2590849.1"/>
    <property type="molecule type" value="Genomic_DNA"/>
</dbReference>
<organism evidence="1">
    <name type="scientific">Brassica cretica</name>
    <name type="common">Mustard</name>
    <dbReference type="NCBI Taxonomy" id="69181"/>
    <lineage>
        <taxon>Eukaryota</taxon>
        <taxon>Viridiplantae</taxon>
        <taxon>Streptophyta</taxon>
        <taxon>Embryophyta</taxon>
        <taxon>Tracheophyta</taxon>
        <taxon>Spermatophyta</taxon>
        <taxon>Magnoliopsida</taxon>
        <taxon>eudicotyledons</taxon>
        <taxon>Gunneridae</taxon>
        <taxon>Pentapetalae</taxon>
        <taxon>rosids</taxon>
        <taxon>malvids</taxon>
        <taxon>Brassicales</taxon>
        <taxon>Brassicaceae</taxon>
        <taxon>Brassiceae</taxon>
        <taxon>Brassica</taxon>
    </lineage>
</organism>